<feature type="compositionally biased region" description="Low complexity" evidence="2">
    <location>
        <begin position="61"/>
        <end position="73"/>
    </location>
</feature>
<dbReference type="GO" id="GO:0003987">
    <property type="term" value="F:acetate-CoA ligase activity"/>
    <property type="evidence" value="ECO:0007669"/>
    <property type="project" value="UniProtKB-EC"/>
</dbReference>
<dbReference type="PANTHER" id="PTHR24095">
    <property type="entry name" value="ACETYL-COENZYME A SYNTHETASE"/>
    <property type="match status" value="1"/>
</dbReference>
<evidence type="ECO:0000313" key="5">
    <source>
        <dbReference type="Proteomes" id="UP000077684"/>
    </source>
</evidence>
<feature type="domain" description="AMP-dependent synthetase/ligase" evidence="3">
    <location>
        <begin position="155"/>
        <end position="222"/>
    </location>
</feature>
<dbReference type="EC" id="6.2.1.1" evidence="1"/>
<evidence type="ECO:0000259" key="3">
    <source>
        <dbReference type="Pfam" id="PF00501"/>
    </source>
</evidence>
<dbReference type="InterPro" id="IPR042099">
    <property type="entry name" value="ANL_N_sf"/>
</dbReference>
<dbReference type="EMBL" id="LWDE02000876">
    <property type="protein sequence ID" value="KAE8243533.1"/>
    <property type="molecule type" value="Genomic_DNA"/>
</dbReference>
<proteinExistence type="predicted"/>
<gene>
    <name evidence="4" type="ORF">A4X06_0g6248</name>
</gene>
<feature type="compositionally biased region" description="Low complexity" evidence="2">
    <location>
        <begin position="105"/>
        <end position="114"/>
    </location>
</feature>
<accession>A0A8X7MPC2</accession>
<dbReference type="SUPFAM" id="SSF56801">
    <property type="entry name" value="Acetyl-CoA synthetase-like"/>
    <property type="match status" value="1"/>
</dbReference>
<organism evidence="4 5">
    <name type="scientific">Tilletia controversa</name>
    <name type="common">dwarf bunt fungus</name>
    <dbReference type="NCBI Taxonomy" id="13291"/>
    <lineage>
        <taxon>Eukaryota</taxon>
        <taxon>Fungi</taxon>
        <taxon>Dikarya</taxon>
        <taxon>Basidiomycota</taxon>
        <taxon>Ustilaginomycotina</taxon>
        <taxon>Exobasidiomycetes</taxon>
        <taxon>Tilletiales</taxon>
        <taxon>Tilletiaceae</taxon>
        <taxon>Tilletia</taxon>
    </lineage>
</organism>
<name>A0A8X7MPC2_9BASI</name>
<dbReference type="Proteomes" id="UP000077684">
    <property type="component" value="Unassembled WGS sequence"/>
</dbReference>
<reference evidence="4" key="1">
    <citation type="submission" date="2016-04" db="EMBL/GenBank/DDBJ databases">
        <authorList>
            <person name="Nguyen H.D."/>
            <person name="Samba Siva P."/>
            <person name="Cullis J."/>
            <person name="Levesque C.A."/>
            <person name="Hambleton S."/>
        </authorList>
    </citation>
    <scope>NUCLEOTIDE SEQUENCE</scope>
    <source>
        <strain evidence="4">DAOMC 236426</strain>
    </source>
</reference>
<dbReference type="InterPro" id="IPR000873">
    <property type="entry name" value="AMP-dep_synth/lig_dom"/>
</dbReference>
<evidence type="ECO:0000256" key="1">
    <source>
        <dbReference type="ARBA" id="ARBA00013275"/>
    </source>
</evidence>
<feature type="compositionally biased region" description="Pro residues" evidence="2">
    <location>
        <begin position="87"/>
        <end position="104"/>
    </location>
</feature>
<reference evidence="4" key="2">
    <citation type="journal article" date="2019" name="IMA Fungus">
        <title>Genome sequencing and comparison of five Tilletia species to identify candidate genes for the detection of regulated species infecting wheat.</title>
        <authorList>
            <person name="Nguyen H.D.T."/>
            <person name="Sultana T."/>
            <person name="Kesanakurti P."/>
            <person name="Hambleton S."/>
        </authorList>
    </citation>
    <scope>NUCLEOTIDE SEQUENCE</scope>
    <source>
        <strain evidence="4">DAOMC 236426</strain>
    </source>
</reference>
<dbReference type="Gene3D" id="3.40.50.12780">
    <property type="entry name" value="N-terminal domain of ligase-like"/>
    <property type="match status" value="1"/>
</dbReference>
<dbReference type="Pfam" id="PF00501">
    <property type="entry name" value="AMP-binding"/>
    <property type="match status" value="1"/>
</dbReference>
<evidence type="ECO:0000256" key="2">
    <source>
        <dbReference type="SAM" id="MobiDB-lite"/>
    </source>
</evidence>
<dbReference type="GO" id="GO:0005829">
    <property type="term" value="C:cytosol"/>
    <property type="evidence" value="ECO:0007669"/>
    <property type="project" value="TreeGrafter"/>
</dbReference>
<feature type="compositionally biased region" description="Polar residues" evidence="2">
    <location>
        <begin position="74"/>
        <end position="83"/>
    </location>
</feature>
<sequence length="233" mass="24971">MFALSRSAANEFGPSTPGAAAVAAAAPSASTSIRPHLVGQQAQELHSTATCTRLLHHHVLSPTPMSPRSTRPPQQAQTPPSSRAPTTNPPPTDTAPPTSPPQPSPNALHTQSEQTTHETEQASPFHHAHAAHRLTVLAYILCVSYFRLQLTTRLVWDPRFILYTSGSNSKPKGVVHSTAGYLLGTALTVKHVFDVHEDDRFACVADVGWITGHSYISTASHERGAGRTHNTGH</sequence>
<comment type="caution">
    <text evidence="4">The sequence shown here is derived from an EMBL/GenBank/DDBJ whole genome shotgun (WGS) entry which is preliminary data.</text>
</comment>
<protein>
    <recommendedName>
        <fullName evidence="1">acetate--CoA ligase</fullName>
        <ecNumber evidence="1">6.2.1.1</ecNumber>
    </recommendedName>
</protein>
<keyword evidence="5" id="KW-1185">Reference proteome</keyword>
<feature type="region of interest" description="Disordered" evidence="2">
    <location>
        <begin position="60"/>
        <end position="126"/>
    </location>
</feature>
<dbReference type="GO" id="GO:0006085">
    <property type="term" value="P:acetyl-CoA biosynthetic process"/>
    <property type="evidence" value="ECO:0007669"/>
    <property type="project" value="TreeGrafter"/>
</dbReference>
<dbReference type="AlphaFoldDB" id="A0A8X7MPC2"/>
<dbReference type="PANTHER" id="PTHR24095:SF14">
    <property type="entry name" value="ACETYL-COENZYME A SYNTHETASE 1"/>
    <property type="match status" value="1"/>
</dbReference>
<evidence type="ECO:0000313" key="4">
    <source>
        <dbReference type="EMBL" id="KAE8243533.1"/>
    </source>
</evidence>